<dbReference type="EMBL" id="BAABHD010000014">
    <property type="protein sequence ID" value="GAA4451291.1"/>
    <property type="molecule type" value="Genomic_DNA"/>
</dbReference>
<evidence type="ECO:0000313" key="1">
    <source>
        <dbReference type="EMBL" id="GAA4451291.1"/>
    </source>
</evidence>
<gene>
    <name evidence="1" type="ORF">GCM10023189_13140</name>
</gene>
<protein>
    <recommendedName>
        <fullName evidence="3">Por secretion system C-terminal sorting domain-containing protein</fullName>
    </recommendedName>
</protein>
<organism evidence="1 2">
    <name type="scientific">Nibrella saemangeumensis</name>
    <dbReference type="NCBI Taxonomy" id="1084526"/>
    <lineage>
        <taxon>Bacteria</taxon>
        <taxon>Pseudomonadati</taxon>
        <taxon>Bacteroidota</taxon>
        <taxon>Cytophagia</taxon>
        <taxon>Cytophagales</taxon>
        <taxon>Spirosomataceae</taxon>
        <taxon>Nibrella</taxon>
    </lineage>
</organism>
<comment type="caution">
    <text evidence="1">The sequence shown here is derived from an EMBL/GenBank/DDBJ whole genome shotgun (WGS) entry which is preliminary data.</text>
</comment>
<dbReference type="RefSeq" id="WP_345241795.1">
    <property type="nucleotide sequence ID" value="NZ_BAABHD010000014.1"/>
</dbReference>
<name>A0ABP8MJG7_9BACT</name>
<dbReference type="Proteomes" id="UP001501175">
    <property type="component" value="Unassembled WGS sequence"/>
</dbReference>
<sequence>MKFTLLLYLLGVMSPLLPVNWTKKPEHKMAFRSMVYLTDDDSKLAVVVTKPQGHQISIDLRNEQGERLIGKQVGRPYRTVQTRLDMEQLPTGMYRVIISDDRHTLVRKFRVSTTSVFGGRQVALER</sequence>
<evidence type="ECO:0000313" key="2">
    <source>
        <dbReference type="Proteomes" id="UP001501175"/>
    </source>
</evidence>
<proteinExistence type="predicted"/>
<evidence type="ECO:0008006" key="3">
    <source>
        <dbReference type="Google" id="ProtNLM"/>
    </source>
</evidence>
<reference evidence="2" key="1">
    <citation type="journal article" date="2019" name="Int. J. Syst. Evol. Microbiol.">
        <title>The Global Catalogue of Microorganisms (GCM) 10K type strain sequencing project: providing services to taxonomists for standard genome sequencing and annotation.</title>
        <authorList>
            <consortium name="The Broad Institute Genomics Platform"/>
            <consortium name="The Broad Institute Genome Sequencing Center for Infectious Disease"/>
            <person name="Wu L."/>
            <person name="Ma J."/>
        </authorList>
    </citation>
    <scope>NUCLEOTIDE SEQUENCE [LARGE SCALE GENOMIC DNA]</scope>
    <source>
        <strain evidence="2">JCM 17927</strain>
    </source>
</reference>
<keyword evidence="2" id="KW-1185">Reference proteome</keyword>
<accession>A0ABP8MJG7</accession>